<dbReference type="EMBL" id="BSNL01000004">
    <property type="protein sequence ID" value="GLQ28894.1"/>
    <property type="molecule type" value="Genomic_DNA"/>
</dbReference>
<evidence type="ECO:0000313" key="3">
    <source>
        <dbReference type="Proteomes" id="UP001161388"/>
    </source>
</evidence>
<protein>
    <submittedName>
        <fullName evidence="2">Nucleotidyltransferase</fullName>
    </submittedName>
</protein>
<proteinExistence type="predicted"/>
<gene>
    <name evidence="2" type="ORF">GCM10007927_36970</name>
</gene>
<organism evidence="2 3">
    <name type="scientific">Sulfitobacter pacificus</name>
    <dbReference type="NCBI Taxonomy" id="1499314"/>
    <lineage>
        <taxon>Bacteria</taxon>
        <taxon>Pseudomonadati</taxon>
        <taxon>Pseudomonadota</taxon>
        <taxon>Alphaproteobacteria</taxon>
        <taxon>Rhodobacterales</taxon>
        <taxon>Roseobacteraceae</taxon>
        <taxon>Sulfitobacter</taxon>
    </lineage>
</organism>
<dbReference type="Proteomes" id="UP001161388">
    <property type="component" value="Unassembled WGS sequence"/>
</dbReference>
<name>A0ABQ5VPB4_9RHOB</name>
<accession>A0ABQ5VPB4</accession>
<evidence type="ECO:0000313" key="2">
    <source>
        <dbReference type="EMBL" id="GLQ28894.1"/>
    </source>
</evidence>
<keyword evidence="1" id="KW-0051">Antiviral defense</keyword>
<evidence type="ECO:0000256" key="1">
    <source>
        <dbReference type="ARBA" id="ARBA00023118"/>
    </source>
</evidence>
<reference evidence="2" key="1">
    <citation type="journal article" date="2014" name="Int. J. Syst. Evol. Microbiol.">
        <title>Complete genome of a new Firmicutes species belonging to the dominant human colonic microbiota ('Ruminococcus bicirculans') reveals two chromosomes and a selective capacity to utilize plant glucans.</title>
        <authorList>
            <consortium name="NISC Comparative Sequencing Program"/>
            <person name="Wegmann U."/>
            <person name="Louis P."/>
            <person name="Goesmann A."/>
            <person name="Henrissat B."/>
            <person name="Duncan S.H."/>
            <person name="Flint H.J."/>
        </authorList>
    </citation>
    <scope>NUCLEOTIDE SEQUENCE</scope>
    <source>
        <strain evidence="2">NBRC 109915</strain>
    </source>
</reference>
<dbReference type="CDD" id="cd05400">
    <property type="entry name" value="NT_2-5OAS_ClassI-CCAase"/>
    <property type="match status" value="1"/>
</dbReference>
<comment type="caution">
    <text evidence="2">The sequence shown here is derived from an EMBL/GenBank/DDBJ whole genome shotgun (WGS) entry which is preliminary data.</text>
</comment>
<dbReference type="RefSeq" id="WP_284376053.1">
    <property type="nucleotide sequence ID" value="NZ_BSNL01000004.1"/>
</dbReference>
<reference evidence="2" key="2">
    <citation type="submission" date="2023-01" db="EMBL/GenBank/DDBJ databases">
        <title>Draft genome sequence of Sulfitobacter pacificus strain NBRC 109915.</title>
        <authorList>
            <person name="Sun Q."/>
            <person name="Mori K."/>
        </authorList>
    </citation>
    <scope>NUCLEOTIDE SEQUENCE</scope>
    <source>
        <strain evidence="2">NBRC 109915</strain>
    </source>
</reference>
<dbReference type="InterPro" id="IPR006116">
    <property type="entry name" value="NT_2-5OAS_ClassI-CCAase"/>
</dbReference>
<sequence length="415" mass="46738">MMNPPLGIDPFNDPVDRLLAEIAFSIQLPPSLHQKAVDRYEAVRNHLESTSSVFKDQIEHFYPQGSMSIDATISTKGTDDEYDLDIVAQLGGRFRFMSPLQILIELEEALKGYRGLKVVRQTRCVTLYYQDGMHLDISPSIREIGTCDRQSHICHAKGPVASIDDHMVPMNAYGFADHYRDRTPIEQRVVDSFAKRWEVLNKSNYRADADVDDVPEPTEFVVKNTATLALQLHKRFRNIQFADYEGRVAPSILLSFYAAAAARPNTSLTDMVIRQASFMIVEIENASLYGQLIKVNNPCHELDVFTDRWPESVSQQDDYAKKLKELVAGLEQLKRGQMSPPHMMEWMRSQFGDQVVTRAADAIADEIGYSIKSSSQQYTRTGKLIIPAAATSAAVVRSSKVIASGRDHTFFGKKI</sequence>
<keyword evidence="3" id="KW-1185">Reference proteome</keyword>
<dbReference type="Pfam" id="PF18144">
    <property type="entry name" value="SMODS"/>
    <property type="match status" value="1"/>
</dbReference>